<organism evidence="1 2">
    <name type="scientific">Tritrichomonas musculus</name>
    <dbReference type="NCBI Taxonomy" id="1915356"/>
    <lineage>
        <taxon>Eukaryota</taxon>
        <taxon>Metamonada</taxon>
        <taxon>Parabasalia</taxon>
        <taxon>Tritrichomonadida</taxon>
        <taxon>Tritrichomonadidae</taxon>
        <taxon>Tritrichomonas</taxon>
    </lineage>
</organism>
<dbReference type="Proteomes" id="UP001470230">
    <property type="component" value="Unassembled WGS sequence"/>
</dbReference>
<keyword evidence="2" id="KW-1185">Reference proteome</keyword>
<name>A0ABR2L735_9EUKA</name>
<comment type="caution">
    <text evidence="1">The sequence shown here is derived from an EMBL/GenBank/DDBJ whole genome shotgun (WGS) entry which is preliminary data.</text>
</comment>
<evidence type="ECO:0000313" key="2">
    <source>
        <dbReference type="Proteomes" id="UP001470230"/>
    </source>
</evidence>
<dbReference type="EMBL" id="JAPFFF010000001">
    <property type="protein sequence ID" value="KAK8899169.1"/>
    <property type="molecule type" value="Genomic_DNA"/>
</dbReference>
<gene>
    <name evidence="1" type="ORF">M9Y10_001471</name>
</gene>
<reference evidence="1 2" key="1">
    <citation type="submission" date="2024-04" db="EMBL/GenBank/DDBJ databases">
        <title>Tritrichomonas musculus Genome.</title>
        <authorList>
            <person name="Alves-Ferreira E."/>
            <person name="Grigg M."/>
            <person name="Lorenzi H."/>
            <person name="Galac M."/>
        </authorList>
    </citation>
    <scope>NUCLEOTIDE SEQUENCE [LARGE SCALE GENOMIC DNA]</scope>
    <source>
        <strain evidence="1 2">EAF2021</strain>
    </source>
</reference>
<accession>A0ABR2L735</accession>
<protein>
    <submittedName>
        <fullName evidence="1">Uncharacterized protein</fullName>
    </submittedName>
</protein>
<evidence type="ECO:0000313" key="1">
    <source>
        <dbReference type="EMBL" id="KAK8899169.1"/>
    </source>
</evidence>
<sequence length="114" mass="13664">MPRKSSIKRFKQIIIQVGPHIETFELDSQENMINTKEEREKKINRIKRNIRKATHYNQKEDKIMETIPEEEPSQSDFLLNQNPTTNDDDLFDKVFFNCDVLDKYDIDIGNFTIW</sequence>
<proteinExistence type="predicted"/>